<dbReference type="SUPFAM" id="SSF56112">
    <property type="entry name" value="Protein kinase-like (PK-like)"/>
    <property type="match status" value="1"/>
</dbReference>
<organism evidence="12 13">
    <name type="scientific">Coccomyxa subellipsoidea (strain C-169)</name>
    <name type="common">Green microalga</name>
    <dbReference type="NCBI Taxonomy" id="574566"/>
    <lineage>
        <taxon>Eukaryota</taxon>
        <taxon>Viridiplantae</taxon>
        <taxon>Chlorophyta</taxon>
        <taxon>core chlorophytes</taxon>
        <taxon>Trebouxiophyceae</taxon>
        <taxon>Trebouxiophyceae incertae sedis</taxon>
        <taxon>Coccomyxaceae</taxon>
        <taxon>Coccomyxa</taxon>
        <taxon>Coccomyxa subellipsoidea</taxon>
    </lineage>
</organism>
<evidence type="ECO:0000256" key="5">
    <source>
        <dbReference type="ARBA" id="ARBA00022840"/>
    </source>
</evidence>
<keyword evidence="1" id="KW-0723">Serine/threonine-protein kinase</keyword>
<dbReference type="GO" id="GO:0005524">
    <property type="term" value="F:ATP binding"/>
    <property type="evidence" value="ECO:0007669"/>
    <property type="project" value="UniProtKB-UniRule"/>
</dbReference>
<feature type="region of interest" description="Disordered" evidence="10">
    <location>
        <begin position="380"/>
        <end position="446"/>
    </location>
</feature>
<reference evidence="12 13" key="1">
    <citation type="journal article" date="2012" name="Genome Biol.">
        <title>The genome of the polar eukaryotic microalga coccomyxa subellipsoidea reveals traits of cold adaptation.</title>
        <authorList>
            <person name="Blanc G."/>
            <person name="Agarkova I."/>
            <person name="Grimwood J."/>
            <person name="Kuo A."/>
            <person name="Brueggeman A."/>
            <person name="Dunigan D."/>
            <person name="Gurnon J."/>
            <person name="Ladunga I."/>
            <person name="Lindquist E."/>
            <person name="Lucas S."/>
            <person name="Pangilinan J."/>
            <person name="Proschold T."/>
            <person name="Salamov A."/>
            <person name="Schmutz J."/>
            <person name="Weeks D."/>
            <person name="Yamada T."/>
            <person name="Claverie J.M."/>
            <person name="Grigoriev I."/>
            <person name="Van Etten J."/>
            <person name="Lomsadze A."/>
            <person name="Borodovsky M."/>
        </authorList>
    </citation>
    <scope>NUCLEOTIDE SEQUENCE [LARGE SCALE GENOMIC DNA]</scope>
    <source>
        <strain evidence="12 13">C-169</strain>
    </source>
</reference>
<evidence type="ECO:0000256" key="6">
    <source>
        <dbReference type="PIRSR" id="PIRSR630616-1"/>
    </source>
</evidence>
<keyword evidence="2" id="KW-0808">Transferase</keyword>
<feature type="binding site" evidence="7">
    <location>
        <begin position="178"/>
        <end position="180"/>
    </location>
    <ligand>
        <name>ATP</name>
        <dbReference type="ChEBI" id="CHEBI:30616"/>
    </ligand>
</feature>
<evidence type="ECO:0000259" key="11">
    <source>
        <dbReference type="PROSITE" id="PS50011"/>
    </source>
</evidence>
<accession>I0Z7M0</accession>
<dbReference type="InterPro" id="IPR011009">
    <property type="entry name" value="Kinase-like_dom_sf"/>
</dbReference>
<evidence type="ECO:0000256" key="8">
    <source>
        <dbReference type="PIRSR" id="PIRSR630616-3"/>
    </source>
</evidence>
<dbReference type="InterPro" id="IPR000719">
    <property type="entry name" value="Prot_kinase_dom"/>
</dbReference>
<feature type="compositionally biased region" description="Basic and acidic residues" evidence="10">
    <location>
        <begin position="431"/>
        <end position="446"/>
    </location>
</feature>
<dbReference type="AlphaFoldDB" id="I0Z7M0"/>
<feature type="binding site" evidence="7 9">
    <location>
        <position position="130"/>
    </location>
    <ligand>
        <name>ATP</name>
        <dbReference type="ChEBI" id="CHEBI:30616"/>
    </ligand>
</feature>
<dbReference type="KEGG" id="csl:COCSUDRAFT_64585"/>
<dbReference type="FunFam" id="1.10.510.10:FF:000571">
    <property type="entry name" value="Maternal embryonic leucine zipper kinase"/>
    <property type="match status" value="1"/>
</dbReference>
<evidence type="ECO:0000256" key="2">
    <source>
        <dbReference type="ARBA" id="ARBA00022679"/>
    </source>
</evidence>
<feature type="active site" description="Proton acceptor" evidence="6">
    <location>
        <position position="224"/>
    </location>
</feature>
<dbReference type="GeneID" id="17044649"/>
<dbReference type="OrthoDB" id="377346at2759"/>
<keyword evidence="3 7" id="KW-0547">Nucleotide-binding</keyword>
<evidence type="ECO:0000256" key="7">
    <source>
        <dbReference type="PIRSR" id="PIRSR630616-2"/>
    </source>
</evidence>
<evidence type="ECO:0000313" key="13">
    <source>
        <dbReference type="Proteomes" id="UP000007264"/>
    </source>
</evidence>
<dbReference type="PROSITE" id="PS50011">
    <property type="entry name" value="PROTEIN_KINASE_DOM"/>
    <property type="match status" value="1"/>
</dbReference>
<dbReference type="FunFam" id="3.30.200.20:FF:000042">
    <property type="entry name" value="Aurora kinase A"/>
    <property type="match status" value="1"/>
</dbReference>
<evidence type="ECO:0000256" key="9">
    <source>
        <dbReference type="PROSITE-ProRule" id="PRU10141"/>
    </source>
</evidence>
<dbReference type="Gene3D" id="1.10.510.10">
    <property type="entry name" value="Transferase(Phosphotransferase) domain 1"/>
    <property type="match status" value="1"/>
</dbReference>
<dbReference type="PANTHER" id="PTHR24350">
    <property type="entry name" value="SERINE/THREONINE-PROTEIN KINASE IAL-RELATED"/>
    <property type="match status" value="1"/>
</dbReference>
<evidence type="ECO:0000256" key="10">
    <source>
        <dbReference type="SAM" id="MobiDB-lite"/>
    </source>
</evidence>
<evidence type="ECO:0000256" key="1">
    <source>
        <dbReference type="ARBA" id="ARBA00022527"/>
    </source>
</evidence>
<dbReference type="Proteomes" id="UP000007264">
    <property type="component" value="Unassembled WGS sequence"/>
</dbReference>
<evidence type="ECO:0000256" key="3">
    <source>
        <dbReference type="ARBA" id="ARBA00022741"/>
    </source>
</evidence>
<dbReference type="InterPro" id="IPR030616">
    <property type="entry name" value="Aur-like"/>
</dbReference>
<feature type="cross-link" description="Glycyl lysine isopeptide (Lys-Gly) (interchain with G-Cter in SUMO2)" evidence="8">
    <location>
        <position position="226"/>
    </location>
</feature>
<keyword evidence="5 7" id="KW-0067">ATP-binding</keyword>
<proteinExistence type="predicted"/>
<keyword evidence="13" id="KW-1185">Reference proteome</keyword>
<sequence length="446" mass="49341">MTPTSPGMPEIAPRAIGQFIEVPRDFFCRGPDERGKRPRDVQEVKTGIGTSADELQAHLAFARRWTLLPTGPSVRWPHNLLVSSCCPKGLRNSVAWSLSDFRLQRKIGGGQNSTVYQAVHCSSKTAVALKVYTKCTLTAVTRRQVQREIEIQGRLHHDHIAKLYGAFEDEQSLVLILEFAARGDLLRHISRSGPLTGAWLVDSVLRPTLLALEYLHQQGIVFRDLKPENLLVVSGAVKLADFGTAIDVRLERPLSRLGTLNYMAPEVLRCTDRECPDLTYGVSADVWALGAMLYELLLGRTPFHHSDVLVTVQRIVEREVEMAGSSVSAAAQDFILQCLRKEPHQRPSITDLLRHPWMEAAEDDQVGACSSSSAVQSSVALPSASGMPAAHEVTLPEAPDRNRRKRASKLQASPSLRLGRPSRALQAANQHEQDFGRTRSMEHLPA</sequence>
<dbReference type="eggNOG" id="KOG0580">
    <property type="taxonomic scope" value="Eukaryota"/>
</dbReference>
<dbReference type="InterPro" id="IPR017441">
    <property type="entry name" value="Protein_kinase_ATP_BS"/>
</dbReference>
<dbReference type="PROSITE" id="PS00107">
    <property type="entry name" value="PROTEIN_KINASE_ATP"/>
    <property type="match status" value="1"/>
</dbReference>
<dbReference type="RefSeq" id="XP_005651183.1">
    <property type="nucleotide sequence ID" value="XM_005651126.1"/>
</dbReference>
<feature type="domain" description="Protein kinase" evidence="11">
    <location>
        <begin position="101"/>
        <end position="358"/>
    </location>
</feature>
<evidence type="ECO:0000313" key="12">
    <source>
        <dbReference type="EMBL" id="EIE26639.1"/>
    </source>
</evidence>
<dbReference type="STRING" id="574566.I0Z7M0"/>
<feature type="binding site" evidence="7">
    <location>
        <begin position="228"/>
        <end position="229"/>
    </location>
    <ligand>
        <name>ATP</name>
        <dbReference type="ChEBI" id="CHEBI:30616"/>
    </ligand>
</feature>
<gene>
    <name evidence="12" type="ORF">COCSUDRAFT_64585</name>
</gene>
<evidence type="ECO:0000256" key="4">
    <source>
        <dbReference type="ARBA" id="ARBA00022777"/>
    </source>
</evidence>
<name>I0Z7M0_COCSC</name>
<dbReference type="EMBL" id="AGSI01000002">
    <property type="protein sequence ID" value="EIE26639.1"/>
    <property type="molecule type" value="Genomic_DNA"/>
</dbReference>
<dbReference type="Pfam" id="PF00069">
    <property type="entry name" value="Pkinase"/>
    <property type="match status" value="1"/>
</dbReference>
<feature type="binding site" evidence="7">
    <location>
        <position position="241"/>
    </location>
    <ligand>
        <name>ATP</name>
        <dbReference type="ChEBI" id="CHEBI:30616"/>
    </ligand>
</feature>
<comment type="caution">
    <text evidence="12">The sequence shown here is derived from an EMBL/GenBank/DDBJ whole genome shotgun (WGS) entry which is preliminary data.</text>
</comment>
<protein>
    <submittedName>
        <fullName evidence="12">Pkinase-domain-containing protein</fullName>
    </submittedName>
</protein>
<dbReference type="SMART" id="SM00220">
    <property type="entry name" value="S_TKc"/>
    <property type="match status" value="1"/>
</dbReference>
<keyword evidence="4" id="KW-0418">Kinase</keyword>
<dbReference type="GO" id="GO:0004674">
    <property type="term" value="F:protein serine/threonine kinase activity"/>
    <property type="evidence" value="ECO:0007669"/>
    <property type="project" value="UniProtKB-KW"/>
</dbReference>